<keyword evidence="5 7" id="KW-1133">Transmembrane helix</keyword>
<dbReference type="AlphaFoldDB" id="A0A918FFZ0"/>
<dbReference type="Proteomes" id="UP000658320">
    <property type="component" value="Unassembled WGS sequence"/>
</dbReference>
<dbReference type="PANTHER" id="PTHR23513">
    <property type="entry name" value="INTEGRAL MEMBRANE EFFLUX PROTEIN-RELATED"/>
    <property type="match status" value="1"/>
</dbReference>
<keyword evidence="9" id="KW-1185">Reference proteome</keyword>
<evidence type="ECO:0000256" key="1">
    <source>
        <dbReference type="ARBA" id="ARBA00004429"/>
    </source>
</evidence>
<evidence type="ECO:0000256" key="6">
    <source>
        <dbReference type="ARBA" id="ARBA00023136"/>
    </source>
</evidence>
<accession>A0A918FFZ0</accession>
<comment type="caution">
    <text evidence="8">The sequence shown here is derived from an EMBL/GenBank/DDBJ whole genome shotgun (WGS) entry which is preliminary data.</text>
</comment>
<gene>
    <name evidence="8" type="ORF">GCM10010251_59920</name>
</gene>
<feature type="transmembrane region" description="Helical" evidence="7">
    <location>
        <begin position="311"/>
        <end position="332"/>
    </location>
</feature>
<name>A0A918FFZ0_9ACTN</name>
<evidence type="ECO:0000256" key="4">
    <source>
        <dbReference type="ARBA" id="ARBA00022692"/>
    </source>
</evidence>
<reference evidence="8" key="2">
    <citation type="submission" date="2020-09" db="EMBL/GenBank/DDBJ databases">
        <authorList>
            <person name="Sun Q."/>
            <person name="Ohkuma M."/>
        </authorList>
    </citation>
    <scope>NUCLEOTIDE SEQUENCE</scope>
    <source>
        <strain evidence="8">JCM 4346</strain>
    </source>
</reference>
<dbReference type="InterPro" id="IPR036259">
    <property type="entry name" value="MFS_trans_sf"/>
</dbReference>
<evidence type="ECO:0000256" key="3">
    <source>
        <dbReference type="ARBA" id="ARBA00022475"/>
    </source>
</evidence>
<evidence type="ECO:0000256" key="7">
    <source>
        <dbReference type="SAM" id="Phobius"/>
    </source>
</evidence>
<reference evidence="8" key="1">
    <citation type="journal article" date="2014" name="Int. J. Syst. Evol. Microbiol.">
        <title>Complete genome sequence of Corynebacterium casei LMG S-19264T (=DSM 44701T), isolated from a smear-ripened cheese.</title>
        <authorList>
            <consortium name="US DOE Joint Genome Institute (JGI-PGF)"/>
            <person name="Walter F."/>
            <person name="Albersmeier A."/>
            <person name="Kalinowski J."/>
            <person name="Ruckert C."/>
        </authorList>
    </citation>
    <scope>NUCLEOTIDE SEQUENCE</scope>
    <source>
        <strain evidence="8">JCM 4346</strain>
    </source>
</reference>
<evidence type="ECO:0000256" key="5">
    <source>
        <dbReference type="ARBA" id="ARBA00022989"/>
    </source>
</evidence>
<comment type="subcellular location">
    <subcellularLocation>
        <location evidence="1">Cell inner membrane</location>
        <topology evidence="1">Multi-pass membrane protein</topology>
    </subcellularLocation>
</comment>
<feature type="transmembrane region" description="Helical" evidence="7">
    <location>
        <begin position="107"/>
        <end position="130"/>
    </location>
</feature>
<dbReference type="PANTHER" id="PTHR23513:SF9">
    <property type="entry name" value="ENTEROBACTIN EXPORTER ENTS"/>
    <property type="match status" value="1"/>
</dbReference>
<keyword evidence="6 7" id="KW-0472">Membrane</keyword>
<evidence type="ECO:0000256" key="2">
    <source>
        <dbReference type="ARBA" id="ARBA00022448"/>
    </source>
</evidence>
<evidence type="ECO:0000313" key="8">
    <source>
        <dbReference type="EMBL" id="GGR35562.1"/>
    </source>
</evidence>
<keyword evidence="3" id="KW-1003">Cell membrane</keyword>
<dbReference type="InterPro" id="IPR011701">
    <property type="entry name" value="MFS"/>
</dbReference>
<feature type="transmembrane region" description="Helical" evidence="7">
    <location>
        <begin position="37"/>
        <end position="58"/>
    </location>
</feature>
<dbReference type="Pfam" id="PF07690">
    <property type="entry name" value="MFS_1"/>
    <property type="match status" value="1"/>
</dbReference>
<feature type="transmembrane region" description="Helical" evidence="7">
    <location>
        <begin position="344"/>
        <end position="369"/>
    </location>
</feature>
<feature type="transmembrane region" description="Helical" evidence="7">
    <location>
        <begin position="285"/>
        <end position="305"/>
    </location>
</feature>
<organism evidence="8 9">
    <name type="scientific">Streptomyces aurantiogriseus</name>
    <dbReference type="NCBI Taxonomy" id="66870"/>
    <lineage>
        <taxon>Bacteria</taxon>
        <taxon>Bacillati</taxon>
        <taxon>Actinomycetota</taxon>
        <taxon>Actinomycetes</taxon>
        <taxon>Kitasatosporales</taxon>
        <taxon>Streptomycetaceae</taxon>
        <taxon>Streptomyces</taxon>
    </lineage>
</organism>
<feature type="transmembrane region" description="Helical" evidence="7">
    <location>
        <begin position="177"/>
        <end position="197"/>
    </location>
</feature>
<feature type="transmembrane region" description="Helical" evidence="7">
    <location>
        <begin position="261"/>
        <end position="278"/>
    </location>
</feature>
<dbReference type="GO" id="GO:0022857">
    <property type="term" value="F:transmembrane transporter activity"/>
    <property type="evidence" value="ECO:0007669"/>
    <property type="project" value="InterPro"/>
</dbReference>
<dbReference type="GO" id="GO:0005886">
    <property type="term" value="C:plasma membrane"/>
    <property type="evidence" value="ECO:0007669"/>
    <property type="project" value="UniProtKB-SubCell"/>
</dbReference>
<proteinExistence type="predicted"/>
<dbReference type="SUPFAM" id="SSF103473">
    <property type="entry name" value="MFS general substrate transporter"/>
    <property type="match status" value="1"/>
</dbReference>
<feature type="transmembrane region" description="Helical" evidence="7">
    <location>
        <begin position="218"/>
        <end position="241"/>
    </location>
</feature>
<dbReference type="Gene3D" id="1.20.1250.20">
    <property type="entry name" value="MFS general substrate transporter like domains"/>
    <property type="match status" value="1"/>
</dbReference>
<sequence>MTPGTVACSTAGLKRRIYLPRGADAAAFAMTTYGIPLLVLAITGSAALTGLAFALEWIPRIGAFTVAGTLVDRYGTARIFRAACLARALAVLAATVVLTALEARTPAATVTVMLLAASTGVLTEFSFVAAETAGSEASRKAGTRAHRVQSVLLGIDQTAMLAGPAVSGLLLENGGPAVMLGALASLSLLAAALGPRVRTEPLDVATAKRGLRAGWATLRSLPALAWLVGGLVVSNGAMALLQAAVPVVVVTELDHSSADAGLIWSAAAVASLLAITASRGAIDRWGLWPVGAVAAAVAAGATFAVAQADTYRGYLLLIAVVMAGEGSLTVVFRTLRSRLIPPDVFGSTLAVTVLLLLLPFPAAGLLVAAVPPAQLGHAVTVAAVLQALGFAVAFTRLRTLPAAPA</sequence>
<dbReference type="EMBL" id="BMSX01000015">
    <property type="protein sequence ID" value="GGR35562.1"/>
    <property type="molecule type" value="Genomic_DNA"/>
</dbReference>
<feature type="transmembrane region" description="Helical" evidence="7">
    <location>
        <begin position="79"/>
        <end position="101"/>
    </location>
</feature>
<protein>
    <submittedName>
        <fullName evidence="8">MFS transporter</fullName>
    </submittedName>
</protein>
<feature type="transmembrane region" description="Helical" evidence="7">
    <location>
        <begin position="375"/>
        <end position="394"/>
    </location>
</feature>
<evidence type="ECO:0000313" key="9">
    <source>
        <dbReference type="Proteomes" id="UP000658320"/>
    </source>
</evidence>
<keyword evidence="2" id="KW-0813">Transport</keyword>
<keyword evidence="4 7" id="KW-0812">Transmembrane</keyword>